<keyword evidence="3" id="KW-1185">Reference proteome</keyword>
<evidence type="ECO:0000256" key="1">
    <source>
        <dbReference type="SAM" id="MobiDB-lite"/>
    </source>
</evidence>
<sequence>MSNTSTKNGAHTCLSVGSPSYAVQDEGEEDSTRSDTSLDIADYNGTPFAFGQTLDYYSKKGAPPPPPSKEDSVPTPRKAYKPNTNQPSLMLQNKMLMAIVAALIQWAVS</sequence>
<feature type="region of interest" description="Disordered" evidence="1">
    <location>
        <begin position="55"/>
        <end position="86"/>
    </location>
</feature>
<protein>
    <submittedName>
        <fullName evidence="2">Uncharacterized protein</fullName>
    </submittedName>
</protein>
<proteinExistence type="predicted"/>
<dbReference type="EMBL" id="JAAMPI010000072">
    <property type="protein sequence ID" value="KAF4636297.1"/>
    <property type="molecule type" value="Genomic_DNA"/>
</dbReference>
<comment type="caution">
    <text evidence="2">The sequence shown here is derived from an EMBL/GenBank/DDBJ whole genome shotgun (WGS) entry which is preliminary data.</text>
</comment>
<accession>A0A8H4W729</accession>
<gene>
    <name evidence="2" type="ORF">G7Y89_g1776</name>
</gene>
<name>A0A8H4W729_9HELO</name>
<evidence type="ECO:0000313" key="2">
    <source>
        <dbReference type="EMBL" id="KAF4636297.1"/>
    </source>
</evidence>
<feature type="region of interest" description="Disordered" evidence="1">
    <location>
        <begin position="1"/>
        <end position="43"/>
    </location>
</feature>
<evidence type="ECO:0000313" key="3">
    <source>
        <dbReference type="Proteomes" id="UP000566819"/>
    </source>
</evidence>
<reference evidence="2 3" key="1">
    <citation type="submission" date="2020-03" db="EMBL/GenBank/DDBJ databases">
        <title>Draft Genome Sequence of Cudoniella acicularis.</title>
        <authorList>
            <person name="Buettner E."/>
            <person name="Kellner H."/>
        </authorList>
    </citation>
    <scope>NUCLEOTIDE SEQUENCE [LARGE SCALE GENOMIC DNA]</scope>
    <source>
        <strain evidence="2 3">DSM 108380</strain>
    </source>
</reference>
<organism evidence="2 3">
    <name type="scientific">Cudoniella acicularis</name>
    <dbReference type="NCBI Taxonomy" id="354080"/>
    <lineage>
        <taxon>Eukaryota</taxon>
        <taxon>Fungi</taxon>
        <taxon>Dikarya</taxon>
        <taxon>Ascomycota</taxon>
        <taxon>Pezizomycotina</taxon>
        <taxon>Leotiomycetes</taxon>
        <taxon>Helotiales</taxon>
        <taxon>Tricladiaceae</taxon>
        <taxon>Cudoniella</taxon>
    </lineage>
</organism>
<dbReference type="AlphaFoldDB" id="A0A8H4W729"/>
<dbReference type="Proteomes" id="UP000566819">
    <property type="component" value="Unassembled WGS sequence"/>
</dbReference>